<dbReference type="InterPro" id="IPR004045">
    <property type="entry name" value="Glutathione_S-Trfase_N"/>
</dbReference>
<dbReference type="PANTHER" id="PTHR43917">
    <property type="match status" value="1"/>
</dbReference>
<evidence type="ECO:0000256" key="1">
    <source>
        <dbReference type="ARBA" id="ARBA00004496"/>
    </source>
</evidence>
<dbReference type="SFLD" id="SFLDS00019">
    <property type="entry name" value="Glutathione_Transferase_(cytos"/>
    <property type="match status" value="1"/>
</dbReference>
<dbReference type="OrthoDB" id="412788at2759"/>
<dbReference type="SFLD" id="SFLDG00358">
    <property type="entry name" value="Main_(cytGST)"/>
    <property type="match status" value="1"/>
</dbReference>
<dbReference type="eggNOG" id="KOG0867">
    <property type="taxonomic scope" value="Eukaryota"/>
</dbReference>
<dbReference type="InterPro" id="IPR036249">
    <property type="entry name" value="Thioredoxin-like_sf"/>
</dbReference>
<name>M3BPI3_SPHMS</name>
<dbReference type="AlphaFoldDB" id="M3BPI3"/>
<dbReference type="InterPro" id="IPR010987">
    <property type="entry name" value="Glutathione-S-Trfase_C-like"/>
</dbReference>
<evidence type="ECO:0000313" key="7">
    <source>
        <dbReference type="Proteomes" id="UP000016931"/>
    </source>
</evidence>
<evidence type="ECO:0000259" key="5">
    <source>
        <dbReference type="PROSITE" id="PS50405"/>
    </source>
</evidence>
<dbReference type="InterPro" id="IPR036282">
    <property type="entry name" value="Glutathione-S-Trfase_C_sf"/>
</dbReference>
<dbReference type="OMA" id="DLYNFPM"/>
<dbReference type="STRING" id="692275.M3BPI3"/>
<keyword evidence="2" id="KW-0963">Cytoplasm</keyword>
<dbReference type="Gene3D" id="1.20.1050.10">
    <property type="match status" value="1"/>
</dbReference>
<dbReference type="PANTHER" id="PTHR43917:SF8">
    <property type="entry name" value="GH16740P-RELATED"/>
    <property type="match status" value="1"/>
</dbReference>
<evidence type="ECO:0000313" key="6">
    <source>
        <dbReference type="EMBL" id="EMF08078.1"/>
    </source>
</evidence>
<feature type="domain" description="GST N-terminal" evidence="4">
    <location>
        <begin position="2"/>
        <end position="83"/>
    </location>
</feature>
<evidence type="ECO:0000259" key="4">
    <source>
        <dbReference type="PROSITE" id="PS50404"/>
    </source>
</evidence>
<dbReference type="Proteomes" id="UP000016931">
    <property type="component" value="Unassembled WGS sequence"/>
</dbReference>
<dbReference type="Pfam" id="PF02798">
    <property type="entry name" value="GST_N"/>
    <property type="match status" value="1"/>
</dbReference>
<dbReference type="GO" id="GO:0005737">
    <property type="term" value="C:cytoplasm"/>
    <property type="evidence" value="ECO:0007669"/>
    <property type="project" value="UniProtKB-SubCell"/>
</dbReference>
<dbReference type="Pfam" id="PF00043">
    <property type="entry name" value="GST_C"/>
    <property type="match status" value="1"/>
</dbReference>
<dbReference type="HOGENOM" id="CLU_011226_6_0_1"/>
<dbReference type="SUPFAM" id="SSF47616">
    <property type="entry name" value="GST C-terminal domain-like"/>
    <property type="match status" value="1"/>
</dbReference>
<feature type="domain" description="GST C-terminal" evidence="5">
    <location>
        <begin position="89"/>
        <end position="221"/>
    </location>
</feature>
<comment type="subcellular location">
    <subcellularLocation>
        <location evidence="1">Cytoplasm</location>
    </subcellularLocation>
</comment>
<keyword evidence="6" id="KW-0808">Transferase</keyword>
<dbReference type="PROSITE" id="PS50404">
    <property type="entry name" value="GST_NTER"/>
    <property type="match status" value="1"/>
</dbReference>
<evidence type="ECO:0000256" key="3">
    <source>
        <dbReference type="RuleBase" id="RU003494"/>
    </source>
</evidence>
<comment type="similarity">
    <text evidence="3">Belongs to the GST superfamily.</text>
</comment>
<organism evidence="6 7">
    <name type="scientific">Sphaerulina musiva (strain SO2202)</name>
    <name type="common">Poplar stem canker fungus</name>
    <name type="synonym">Septoria musiva</name>
    <dbReference type="NCBI Taxonomy" id="692275"/>
    <lineage>
        <taxon>Eukaryota</taxon>
        <taxon>Fungi</taxon>
        <taxon>Dikarya</taxon>
        <taxon>Ascomycota</taxon>
        <taxon>Pezizomycotina</taxon>
        <taxon>Dothideomycetes</taxon>
        <taxon>Dothideomycetidae</taxon>
        <taxon>Mycosphaerellales</taxon>
        <taxon>Mycosphaerellaceae</taxon>
        <taxon>Sphaerulina</taxon>
    </lineage>
</organism>
<dbReference type="GO" id="GO:0016740">
    <property type="term" value="F:transferase activity"/>
    <property type="evidence" value="ECO:0007669"/>
    <property type="project" value="UniProtKB-KW"/>
</dbReference>
<keyword evidence="7" id="KW-1185">Reference proteome</keyword>
<dbReference type="InterPro" id="IPR051369">
    <property type="entry name" value="GST_Theta"/>
</dbReference>
<sequence>MSNLQVYLDPCTVNSRKVLAGLDLMHVPYQFHHIDYFKAEQKSEAFTKINPHQTVPAATDGDLTLTESNAILMYAADLGGGDNSAYPKDLKLRADANRWLLWEASVWFQTNYVYLVENVVKPLLGASPDPSILDAEAPKWHKAASILDTRLHETKKWILPGENPTIVDIAVASAMHLHEAQKLPLEQHPGLKRWIADVEALSAWKGTQEAVEKALLPGKGKV</sequence>
<accession>M3BPI3</accession>
<dbReference type="RefSeq" id="XP_016756199.1">
    <property type="nucleotide sequence ID" value="XM_016903100.1"/>
</dbReference>
<proteinExistence type="inferred from homology"/>
<dbReference type="SUPFAM" id="SSF52833">
    <property type="entry name" value="Thioredoxin-like"/>
    <property type="match status" value="1"/>
</dbReference>
<dbReference type="InterPro" id="IPR040079">
    <property type="entry name" value="Glutathione_S-Trfase"/>
</dbReference>
<dbReference type="PROSITE" id="PS50405">
    <property type="entry name" value="GST_CTER"/>
    <property type="match status" value="1"/>
</dbReference>
<dbReference type="Gene3D" id="3.40.30.10">
    <property type="entry name" value="Glutaredoxin"/>
    <property type="match status" value="1"/>
</dbReference>
<dbReference type="GeneID" id="27900237"/>
<dbReference type="EMBL" id="KB456272">
    <property type="protein sequence ID" value="EMF08078.1"/>
    <property type="molecule type" value="Genomic_DNA"/>
</dbReference>
<reference evidence="6 7" key="1">
    <citation type="journal article" date="2012" name="PLoS Pathog.">
        <title>Diverse lifestyles and strategies of plant pathogenesis encoded in the genomes of eighteen Dothideomycetes fungi.</title>
        <authorList>
            <person name="Ohm R.A."/>
            <person name="Feau N."/>
            <person name="Henrissat B."/>
            <person name="Schoch C.L."/>
            <person name="Horwitz B.A."/>
            <person name="Barry K.W."/>
            <person name="Condon B.J."/>
            <person name="Copeland A.C."/>
            <person name="Dhillon B."/>
            <person name="Glaser F."/>
            <person name="Hesse C.N."/>
            <person name="Kosti I."/>
            <person name="LaButti K."/>
            <person name="Lindquist E.A."/>
            <person name="Lucas S."/>
            <person name="Salamov A.A."/>
            <person name="Bradshaw R.E."/>
            <person name="Ciuffetti L."/>
            <person name="Hamelin R.C."/>
            <person name="Kema G.H.J."/>
            <person name="Lawrence C."/>
            <person name="Scott J.A."/>
            <person name="Spatafora J.W."/>
            <person name="Turgeon B.G."/>
            <person name="de Wit P.J.G.M."/>
            <person name="Zhong S."/>
            <person name="Goodwin S.B."/>
            <person name="Grigoriev I.V."/>
        </authorList>
    </citation>
    <scope>NUCLEOTIDE SEQUENCE [LARGE SCALE GENOMIC DNA]</scope>
    <source>
        <strain evidence="6 7">SO2202</strain>
    </source>
</reference>
<protein>
    <submittedName>
        <fullName evidence="6">Glutathione S-transferase</fullName>
    </submittedName>
</protein>
<gene>
    <name evidence="6" type="ORF">SEPMUDRAFT_145376</name>
</gene>
<evidence type="ECO:0000256" key="2">
    <source>
        <dbReference type="ARBA" id="ARBA00022490"/>
    </source>
</evidence>
<dbReference type="InterPro" id="IPR004046">
    <property type="entry name" value="GST_C"/>
</dbReference>